<proteinExistence type="inferred from homology"/>
<feature type="domain" description="HTH lysR-type" evidence="6">
    <location>
        <begin position="1"/>
        <end position="58"/>
    </location>
</feature>
<dbReference type="AlphaFoldDB" id="A0AB38F6R5"/>
<evidence type="ECO:0000259" key="6">
    <source>
        <dbReference type="PROSITE" id="PS50931"/>
    </source>
</evidence>
<dbReference type="PANTHER" id="PTHR30346">
    <property type="entry name" value="TRANSCRIPTIONAL DUAL REGULATOR HCAR-RELATED"/>
    <property type="match status" value="1"/>
</dbReference>
<dbReference type="PANTHER" id="PTHR30346:SF0">
    <property type="entry name" value="HCA OPERON TRANSCRIPTIONAL ACTIVATOR HCAR"/>
    <property type="match status" value="1"/>
</dbReference>
<evidence type="ECO:0000256" key="4">
    <source>
        <dbReference type="ARBA" id="ARBA00023159"/>
    </source>
</evidence>
<keyword evidence="5" id="KW-0804">Transcription</keyword>
<sequence>MNLQRAHYFVTVAKQMSFTRAAEELHVAQSALSRQVKLFEHELGVELLDRAGPRFALTAAGEVAVAETEVLLTLVERSVGRIRAAAAGTGGELRIAHTRSWAGGNIARAVERFRVRYPGTTIIEHRGFTARNIELAAAGDIDVAIVRPPIYESGLAVKILDQEALLVAVPADHRFTADSRIDPAELADEPVVFWPRINGPGMHDAIVRQLWPHRPPNVVRNEADDEQVLHAVAAGVGIAPMPAGRATAFRVPGVELREVAGEPRYLEVAAAYRSDNPNIALRQFLEVAEELDLPTG</sequence>
<dbReference type="CDD" id="cd08414">
    <property type="entry name" value="PBP2_LTTR_aromatics_like"/>
    <property type="match status" value="1"/>
</dbReference>
<dbReference type="Proteomes" id="UP000251211">
    <property type="component" value="Unassembled WGS sequence"/>
</dbReference>
<evidence type="ECO:0000313" key="7">
    <source>
        <dbReference type="EMBL" id="SPZ35378.1"/>
    </source>
</evidence>
<comment type="similarity">
    <text evidence="1">Belongs to the LysR transcriptional regulatory family.</text>
</comment>
<dbReference type="InterPro" id="IPR000847">
    <property type="entry name" value="LysR_HTH_N"/>
</dbReference>
<dbReference type="GO" id="GO:0003677">
    <property type="term" value="F:DNA binding"/>
    <property type="evidence" value="ECO:0007669"/>
    <property type="project" value="UniProtKB-KW"/>
</dbReference>
<reference evidence="7 8" key="1">
    <citation type="submission" date="2018-06" db="EMBL/GenBank/DDBJ databases">
        <authorList>
            <consortium name="Pathogen Informatics"/>
            <person name="Doyle S."/>
        </authorList>
    </citation>
    <scope>NUCLEOTIDE SEQUENCE [LARGE SCALE GENOMIC DNA]</scope>
    <source>
        <strain evidence="7 8">NCTC13229</strain>
    </source>
</reference>
<accession>A0AB38F6R5</accession>
<name>A0AB38F6R5_RHOWR</name>
<keyword evidence="3" id="KW-0238">DNA-binding</keyword>
<dbReference type="GO" id="GO:0032993">
    <property type="term" value="C:protein-DNA complex"/>
    <property type="evidence" value="ECO:0007669"/>
    <property type="project" value="TreeGrafter"/>
</dbReference>
<comment type="caution">
    <text evidence="7">The sequence shown here is derived from an EMBL/GenBank/DDBJ whole genome shotgun (WGS) entry which is preliminary data.</text>
</comment>
<evidence type="ECO:0000256" key="5">
    <source>
        <dbReference type="ARBA" id="ARBA00023163"/>
    </source>
</evidence>
<evidence type="ECO:0000256" key="2">
    <source>
        <dbReference type="ARBA" id="ARBA00023015"/>
    </source>
</evidence>
<dbReference type="InterPro" id="IPR036390">
    <property type="entry name" value="WH_DNA-bd_sf"/>
</dbReference>
<evidence type="ECO:0000313" key="8">
    <source>
        <dbReference type="Proteomes" id="UP000251211"/>
    </source>
</evidence>
<keyword evidence="2" id="KW-0805">Transcription regulation</keyword>
<dbReference type="InterPro" id="IPR005119">
    <property type="entry name" value="LysR_subst-bd"/>
</dbReference>
<dbReference type="SUPFAM" id="SSF53850">
    <property type="entry name" value="Periplasmic binding protein-like II"/>
    <property type="match status" value="1"/>
</dbReference>
<dbReference type="InterPro" id="IPR036388">
    <property type="entry name" value="WH-like_DNA-bd_sf"/>
</dbReference>
<dbReference type="GO" id="GO:0003700">
    <property type="term" value="F:DNA-binding transcription factor activity"/>
    <property type="evidence" value="ECO:0007669"/>
    <property type="project" value="InterPro"/>
</dbReference>
<dbReference type="PROSITE" id="PS50931">
    <property type="entry name" value="HTH_LYSR"/>
    <property type="match status" value="1"/>
</dbReference>
<organism evidence="7 8">
    <name type="scientific">Rhodococcus wratislaviensis</name>
    <name type="common">Tsukamurella wratislaviensis</name>
    <dbReference type="NCBI Taxonomy" id="44752"/>
    <lineage>
        <taxon>Bacteria</taxon>
        <taxon>Bacillati</taxon>
        <taxon>Actinomycetota</taxon>
        <taxon>Actinomycetes</taxon>
        <taxon>Mycobacteriales</taxon>
        <taxon>Nocardiaceae</taxon>
        <taxon>Rhodococcus</taxon>
    </lineage>
</organism>
<dbReference type="Pfam" id="PF00126">
    <property type="entry name" value="HTH_1"/>
    <property type="match status" value="1"/>
</dbReference>
<dbReference type="Pfam" id="PF03466">
    <property type="entry name" value="LysR_substrate"/>
    <property type="match status" value="1"/>
</dbReference>
<evidence type="ECO:0000256" key="3">
    <source>
        <dbReference type="ARBA" id="ARBA00023125"/>
    </source>
</evidence>
<dbReference type="EMBL" id="UAUI01000001">
    <property type="protein sequence ID" value="SPZ35378.1"/>
    <property type="molecule type" value="Genomic_DNA"/>
</dbReference>
<dbReference type="SUPFAM" id="SSF46785">
    <property type="entry name" value="Winged helix' DNA-binding domain"/>
    <property type="match status" value="1"/>
</dbReference>
<dbReference type="PRINTS" id="PR00039">
    <property type="entry name" value="HTHLYSR"/>
</dbReference>
<dbReference type="RefSeq" id="WP_037241336.1">
    <property type="nucleotide sequence ID" value="NZ_QTTP01000001.1"/>
</dbReference>
<dbReference type="Gene3D" id="1.10.10.10">
    <property type="entry name" value="Winged helix-like DNA-binding domain superfamily/Winged helix DNA-binding domain"/>
    <property type="match status" value="1"/>
</dbReference>
<dbReference type="FunFam" id="1.10.10.10:FF:000001">
    <property type="entry name" value="LysR family transcriptional regulator"/>
    <property type="match status" value="1"/>
</dbReference>
<dbReference type="Gene3D" id="3.40.190.10">
    <property type="entry name" value="Periplasmic binding protein-like II"/>
    <property type="match status" value="2"/>
</dbReference>
<protein>
    <submittedName>
        <fullName evidence="7">LysR family transcriptional regulator</fullName>
    </submittedName>
</protein>
<evidence type="ECO:0000256" key="1">
    <source>
        <dbReference type="ARBA" id="ARBA00009437"/>
    </source>
</evidence>
<gene>
    <name evidence="7" type="primary">hcaR_2</name>
    <name evidence="7" type="ORF">NCTC13229_00739</name>
</gene>
<keyword evidence="4" id="KW-0010">Activator</keyword>